<keyword evidence="4" id="KW-1185">Reference proteome</keyword>
<feature type="domain" description="AAA+ ATPase" evidence="2">
    <location>
        <begin position="61"/>
        <end position="246"/>
    </location>
</feature>
<proteinExistence type="predicted"/>
<evidence type="ECO:0000313" key="3">
    <source>
        <dbReference type="EMBL" id="MDF9408268.1"/>
    </source>
</evidence>
<feature type="compositionally biased region" description="Polar residues" evidence="1">
    <location>
        <begin position="427"/>
        <end position="446"/>
    </location>
</feature>
<accession>A0A9X4H3V0</accession>
<dbReference type="InterPro" id="IPR003593">
    <property type="entry name" value="AAA+_ATPase"/>
</dbReference>
<reference evidence="3" key="1">
    <citation type="submission" date="2022-02" db="EMBL/GenBank/DDBJ databases">
        <authorList>
            <person name="Leng L."/>
        </authorList>
    </citation>
    <scope>NUCLEOTIDE SEQUENCE</scope>
    <source>
        <strain evidence="3">JI</strain>
    </source>
</reference>
<name>A0A9X4H3V0_9FIRM</name>
<dbReference type="Proteomes" id="UP001154312">
    <property type="component" value="Unassembled WGS sequence"/>
</dbReference>
<comment type="caution">
    <text evidence="3">The sequence shown here is derived from an EMBL/GenBank/DDBJ whole genome shotgun (WGS) entry which is preliminary data.</text>
</comment>
<dbReference type="RefSeq" id="WP_277443575.1">
    <property type="nucleotide sequence ID" value="NZ_JAKOAV010000012.1"/>
</dbReference>
<dbReference type="Pfam" id="PF13481">
    <property type="entry name" value="AAA_25"/>
    <property type="match status" value="1"/>
</dbReference>
<evidence type="ECO:0000256" key="1">
    <source>
        <dbReference type="SAM" id="MobiDB-lite"/>
    </source>
</evidence>
<dbReference type="InterPro" id="IPR027417">
    <property type="entry name" value="P-loop_NTPase"/>
</dbReference>
<evidence type="ECO:0000259" key="2">
    <source>
        <dbReference type="SMART" id="SM00382"/>
    </source>
</evidence>
<feature type="compositionally biased region" description="Polar residues" evidence="1">
    <location>
        <begin position="376"/>
        <end position="412"/>
    </location>
</feature>
<dbReference type="Gene3D" id="3.40.50.300">
    <property type="entry name" value="P-loop containing nucleotide triphosphate hydrolases"/>
    <property type="match status" value="1"/>
</dbReference>
<feature type="region of interest" description="Disordered" evidence="1">
    <location>
        <begin position="369"/>
        <end position="446"/>
    </location>
</feature>
<dbReference type="SUPFAM" id="SSF52540">
    <property type="entry name" value="P-loop containing nucleoside triphosphate hydrolases"/>
    <property type="match status" value="1"/>
</dbReference>
<dbReference type="EMBL" id="JAKOAV010000012">
    <property type="protein sequence ID" value="MDF9408268.1"/>
    <property type="molecule type" value="Genomic_DNA"/>
</dbReference>
<evidence type="ECO:0000313" key="4">
    <source>
        <dbReference type="Proteomes" id="UP001154312"/>
    </source>
</evidence>
<gene>
    <name evidence="3" type="ORF">L7E55_07830</name>
</gene>
<protein>
    <submittedName>
        <fullName evidence="3">AAA family ATPase</fullName>
    </submittedName>
</protein>
<dbReference type="SMART" id="SM00382">
    <property type="entry name" value="AAA"/>
    <property type="match status" value="1"/>
</dbReference>
<organism evidence="3 4">
    <name type="scientific">Pelotomaculum isophthalicicum JI</name>
    <dbReference type="NCBI Taxonomy" id="947010"/>
    <lineage>
        <taxon>Bacteria</taxon>
        <taxon>Bacillati</taxon>
        <taxon>Bacillota</taxon>
        <taxon>Clostridia</taxon>
        <taxon>Eubacteriales</taxon>
        <taxon>Desulfotomaculaceae</taxon>
        <taxon>Pelotomaculum</taxon>
    </lineage>
</organism>
<sequence length="462" mass="50261">MSKHIDDISDEELKALLDDLDGKQSQEKKQKPADGKEIKFVRMSDVKPEEVSWLWDPYVPLGKITLLEGDPGCGKTWAALAIASAISTGSALPDGDSGRCIMKRAPGKVIYLTAEDGIADTLRPRLDAVKADVENIYAITGTQDESGDNAFSFADLALLDGMAEALKPALVVIDPLQAFLGASIDMHRANEVRPLLARLAALAERHKCAMLCIIHLSKATASKSIYRGMGSIDFTAAARSVLLAGSDPQDTKRRALVHIKSSLAAAGQSQGFELGDNFFWTGISELTAGALLANEVNLADKKNKLDSAVEWLTEIQDEDISLMTLRRVKEKLCIKAYKKPGEKNGPYLWELPGNNFQSDNDNIIPFGMVPKGKKMSNPSTRNYSSNDADSMGRSSKNNEQNMEVNGVKTSGDSYGLFNNVPLEEQPKNQQNEQSVTETATGNNGNQLQDILGQEVDIDELPF</sequence>
<dbReference type="AlphaFoldDB" id="A0A9X4H3V0"/>